<dbReference type="Pfam" id="PF02807">
    <property type="entry name" value="ATP-gua_PtransN"/>
    <property type="match status" value="1"/>
</dbReference>
<dbReference type="OrthoDB" id="430219at2759"/>
<evidence type="ECO:0000256" key="1">
    <source>
        <dbReference type="ARBA" id="ARBA00006798"/>
    </source>
</evidence>
<feature type="binding site" evidence="7">
    <location>
        <begin position="211"/>
        <end position="215"/>
    </location>
    <ligand>
        <name>ATP</name>
        <dbReference type="ChEBI" id="CHEBI:30616"/>
    </ligand>
</feature>
<dbReference type="InterPro" id="IPR000749">
    <property type="entry name" value="ATP-guanido_PTrfase"/>
</dbReference>
<dbReference type="GO" id="GO:0004111">
    <property type="term" value="F:creatine kinase activity"/>
    <property type="evidence" value="ECO:0007669"/>
    <property type="project" value="InterPro"/>
</dbReference>
<dbReference type="SUPFAM" id="SSF48034">
    <property type="entry name" value="Guanido kinase N-terminal domain"/>
    <property type="match status" value="1"/>
</dbReference>
<dbReference type="EMBL" id="JABANP010000140">
    <property type="protein sequence ID" value="KAF4688844.1"/>
    <property type="molecule type" value="Genomic_DNA"/>
</dbReference>
<dbReference type="Pfam" id="PF00217">
    <property type="entry name" value="ATP-gua_Ptrans"/>
    <property type="match status" value="1"/>
</dbReference>
<gene>
    <name evidence="11" type="primary">CKMT2_2</name>
    <name evidence="11" type="ORF">FOZ60_002362</name>
</gene>
<sequence length="477" mass="53185">MASARNFRRAFQQANVVTPLMGGLSIVWGALWKLTRPEYPPRSLAPELKPLPERIRKGLGDDEYYCEEVGATFPADEPPRKLPDLSKHESLLARVLKEKPSLYKYLRDKATSNGVTIAKCIKTGIDNPSAAGGGEVGVVAGDEESYETFKELFDIIIDRWHRGYPSHAKHTNDLDHHRIARTRIDPTGNPVSPGRSIYSGAYHAFVRYVISCSATAVRSIRGFKLPPSISFQERREVERMSSRALADLPADLHGHYHPLVGSRSQNAIEEDAASAVTHGLGEFTYPQAGPVLSSGIGRHWPDARGVFRTETGNLSVRVNNTDHLEFISRRMGDDVKSCFAKLAETLRSFETSLASQNREFMHNERLGYLSTCPSNLGTGLRVSVEMRIPNMIGRPDFEQIIRKLGLKVRADRCTDAFQHTRFIENLDVLGRSEVEIVDTVVEGCAKLVELGEGAGERPRHHERAAQMTATWGSWKMI</sequence>
<dbReference type="InterPro" id="IPR036802">
    <property type="entry name" value="ATP-guanido_PTrfase_N_sf"/>
</dbReference>
<dbReference type="InterPro" id="IPR022415">
    <property type="entry name" value="ATP-guanido_PTrfase_AS"/>
</dbReference>
<keyword evidence="4 7" id="KW-0418">Kinase</keyword>
<evidence type="ECO:0000259" key="10">
    <source>
        <dbReference type="PROSITE" id="PS51510"/>
    </source>
</evidence>
<protein>
    <submittedName>
        <fullName evidence="11">Creatine kinase S-type, mitochondrial</fullName>
    </submittedName>
</protein>
<dbReference type="PANTHER" id="PTHR11547">
    <property type="entry name" value="ARGININE OR CREATINE KINASE"/>
    <property type="match status" value="1"/>
</dbReference>
<dbReference type="InterPro" id="IPR014746">
    <property type="entry name" value="Gln_synth/guanido_kin_cat_dom"/>
</dbReference>
<dbReference type="GO" id="GO:0005615">
    <property type="term" value="C:extracellular space"/>
    <property type="evidence" value="ECO:0007669"/>
    <property type="project" value="TreeGrafter"/>
</dbReference>
<feature type="binding site" evidence="7">
    <location>
        <begin position="407"/>
        <end position="412"/>
    </location>
    <ligand>
        <name>ATP</name>
        <dbReference type="ChEBI" id="CHEBI:30616"/>
    </ligand>
</feature>
<dbReference type="PROSITE" id="PS51509">
    <property type="entry name" value="PHOSPHAGEN_KINASE_N"/>
    <property type="match status" value="1"/>
</dbReference>
<dbReference type="SUPFAM" id="SSF55931">
    <property type="entry name" value="Glutamine synthetase/guanido kinase"/>
    <property type="match status" value="1"/>
</dbReference>
<reference evidence="11 12" key="1">
    <citation type="submission" date="2020-04" db="EMBL/GenBank/DDBJ databases">
        <title>Perkinsus olseni comparative genomics.</title>
        <authorList>
            <person name="Bogema D.R."/>
        </authorList>
    </citation>
    <scope>NUCLEOTIDE SEQUENCE [LARGE SCALE GENOMIC DNA]</scope>
    <source>
        <strain evidence="11">00978-12</strain>
    </source>
</reference>
<dbReference type="PROSITE" id="PS00112">
    <property type="entry name" value="PHOSPHAGEN_KINASE"/>
    <property type="match status" value="1"/>
</dbReference>
<keyword evidence="5 7" id="KW-0067">ATP-binding</keyword>
<evidence type="ECO:0000256" key="2">
    <source>
        <dbReference type="ARBA" id="ARBA00022679"/>
    </source>
</evidence>
<dbReference type="Gene3D" id="1.10.135.10">
    <property type="entry name" value="ATP:guanido phosphotransferase, N-terminal domain"/>
    <property type="match status" value="1"/>
</dbReference>
<comment type="similarity">
    <text evidence="1 6 8">Belongs to the ATP:guanido phosphotransferase family.</text>
</comment>
<dbReference type="GO" id="GO:0046314">
    <property type="term" value="P:phosphocreatine biosynthetic process"/>
    <property type="evidence" value="ECO:0007669"/>
    <property type="project" value="InterPro"/>
</dbReference>
<dbReference type="Gene3D" id="3.30.590.10">
    <property type="entry name" value="Glutamine synthetase/guanido kinase, catalytic domain"/>
    <property type="match status" value="1"/>
</dbReference>
<evidence type="ECO:0000259" key="9">
    <source>
        <dbReference type="PROSITE" id="PS51509"/>
    </source>
</evidence>
<dbReference type="Proteomes" id="UP000541610">
    <property type="component" value="Unassembled WGS sequence"/>
</dbReference>
<dbReference type="PANTHER" id="PTHR11547:SF57">
    <property type="entry name" value="PHOSPHAGEN KINASE C-TERMINAL DOMAIN-CONTAINING PROTEIN"/>
    <property type="match status" value="1"/>
</dbReference>
<feature type="domain" description="Phosphagen kinase C-terminal" evidence="10">
    <location>
        <begin position="208"/>
        <end position="454"/>
    </location>
</feature>
<dbReference type="InterPro" id="IPR022413">
    <property type="entry name" value="ATP-guanido_PTrfase_N"/>
</dbReference>
<evidence type="ECO:0000256" key="5">
    <source>
        <dbReference type="ARBA" id="ARBA00022840"/>
    </source>
</evidence>
<feature type="domain" description="Phosphagen kinase N-terminal" evidence="9">
    <location>
        <begin position="74"/>
        <end position="162"/>
    </location>
</feature>
<proteinExistence type="inferred from homology"/>
<comment type="caution">
    <text evidence="7">Lacks conserved residue(s) required for the propagation of feature annotation.</text>
</comment>
<dbReference type="PROSITE" id="PS51510">
    <property type="entry name" value="PHOSPHAGEN_KINASE_C"/>
    <property type="match status" value="1"/>
</dbReference>
<dbReference type="InterPro" id="IPR022414">
    <property type="entry name" value="ATP-guanido_PTrfase_cat"/>
</dbReference>
<evidence type="ECO:0000256" key="8">
    <source>
        <dbReference type="RuleBase" id="RU000505"/>
    </source>
</evidence>
<comment type="caution">
    <text evidence="11">The sequence shown here is derived from an EMBL/GenBank/DDBJ whole genome shotgun (WGS) entry which is preliminary data.</text>
</comment>
<evidence type="ECO:0000256" key="3">
    <source>
        <dbReference type="ARBA" id="ARBA00022741"/>
    </source>
</evidence>
<feature type="binding site" evidence="7">
    <location>
        <begin position="381"/>
        <end position="385"/>
    </location>
    <ligand>
        <name>ATP</name>
        <dbReference type="ChEBI" id="CHEBI:30616"/>
    </ligand>
</feature>
<keyword evidence="3 7" id="KW-0547">Nucleotide-binding</keyword>
<dbReference type="GO" id="GO:0005524">
    <property type="term" value="F:ATP binding"/>
    <property type="evidence" value="ECO:0007669"/>
    <property type="project" value="UniProtKB-UniRule"/>
</dbReference>
<evidence type="ECO:0000256" key="4">
    <source>
        <dbReference type="ARBA" id="ARBA00022777"/>
    </source>
</evidence>
<evidence type="ECO:0000313" key="11">
    <source>
        <dbReference type="EMBL" id="KAF4688844.1"/>
    </source>
</evidence>
<name>A0A7J6NY68_PEROL</name>
<keyword evidence="2 7" id="KW-0808">Transferase</keyword>
<organism evidence="11 12">
    <name type="scientific">Perkinsus olseni</name>
    <name type="common">Perkinsus atlanticus</name>
    <dbReference type="NCBI Taxonomy" id="32597"/>
    <lineage>
        <taxon>Eukaryota</taxon>
        <taxon>Sar</taxon>
        <taxon>Alveolata</taxon>
        <taxon>Perkinsozoa</taxon>
        <taxon>Perkinsea</taxon>
        <taxon>Perkinsida</taxon>
        <taxon>Perkinsidae</taxon>
        <taxon>Perkinsus</taxon>
    </lineage>
</organism>
<evidence type="ECO:0000313" key="12">
    <source>
        <dbReference type="Proteomes" id="UP000541610"/>
    </source>
</evidence>
<evidence type="ECO:0000256" key="6">
    <source>
        <dbReference type="PROSITE-ProRule" id="PRU00842"/>
    </source>
</evidence>
<accession>A0A7J6NY68</accession>
<evidence type="ECO:0000256" key="7">
    <source>
        <dbReference type="PROSITE-ProRule" id="PRU00843"/>
    </source>
</evidence>
<dbReference type="AlphaFoldDB" id="A0A7J6NY68"/>